<dbReference type="EMBL" id="CP002737">
    <property type="protein sequence ID" value="AEF95944.1"/>
    <property type="molecule type" value="Genomic_DNA"/>
</dbReference>
<evidence type="ECO:0000313" key="4">
    <source>
        <dbReference type="Proteomes" id="UP000009227"/>
    </source>
</evidence>
<protein>
    <submittedName>
        <fullName evidence="3">Zinc finger SWIM domain-containing protein</fullName>
    </submittedName>
</protein>
<dbReference type="PROSITE" id="PS50966">
    <property type="entry name" value="ZF_SWIM"/>
    <property type="match status" value="1"/>
</dbReference>
<dbReference type="HOGENOM" id="CLU_1207638_0_0_2"/>
<dbReference type="GeneID" id="10643225"/>
<dbReference type="Proteomes" id="UP000009227">
    <property type="component" value="Chromosome"/>
</dbReference>
<keyword evidence="1" id="KW-0479">Metal-binding</keyword>
<keyword evidence="1" id="KW-0863">Zinc-finger</keyword>
<dbReference type="GO" id="GO:0008270">
    <property type="term" value="F:zinc ion binding"/>
    <property type="evidence" value="ECO:0007669"/>
    <property type="project" value="UniProtKB-KW"/>
</dbReference>
<reference evidence="3 4" key="1">
    <citation type="submission" date="2011-05" db="EMBL/GenBank/DDBJ databases">
        <title>Complete sequence of Methanotorris igneus Kol 5.</title>
        <authorList>
            <consortium name="US DOE Joint Genome Institute"/>
            <person name="Lucas S."/>
            <person name="Han J."/>
            <person name="Lapidus A."/>
            <person name="Cheng J.-F."/>
            <person name="Goodwin L."/>
            <person name="Pitluck S."/>
            <person name="Peters L."/>
            <person name="Mikhailova N."/>
            <person name="Chertkov O."/>
            <person name="Han C."/>
            <person name="Tapia R."/>
            <person name="Land M."/>
            <person name="Hauser L."/>
            <person name="Kyrpides N."/>
            <person name="Ivanova N."/>
            <person name="Pagani I."/>
            <person name="Sieprawska-Lupa M."/>
            <person name="Whitman W."/>
            <person name="Woyke T."/>
        </authorList>
    </citation>
    <scope>NUCLEOTIDE SEQUENCE [LARGE SCALE GENOMIC DNA]</scope>
    <source>
        <strain evidence="4">DSM 5666 / JCM 11834 / Kol 5</strain>
    </source>
</reference>
<organism evidence="4">
    <name type="scientific">Methanotorris igneus (strain DSM 5666 / JCM 11834 / Kol 5)</name>
    <dbReference type="NCBI Taxonomy" id="880724"/>
    <lineage>
        <taxon>Archaea</taxon>
        <taxon>Methanobacteriati</taxon>
        <taxon>Methanobacteriota</taxon>
        <taxon>Methanomada group</taxon>
        <taxon>Methanococci</taxon>
        <taxon>Methanococcales</taxon>
        <taxon>Methanocaldococcaceae</taxon>
        <taxon>Methanotorris</taxon>
    </lineage>
</organism>
<dbReference type="RefSeq" id="WP_013798553.1">
    <property type="nucleotide sequence ID" value="NC_015562.1"/>
</dbReference>
<evidence type="ECO:0000259" key="2">
    <source>
        <dbReference type="PROSITE" id="PS50966"/>
    </source>
</evidence>
<dbReference type="STRING" id="880724.Metig_0388"/>
<proteinExistence type="predicted"/>
<dbReference type="KEGG" id="mig:Metig_0388"/>
<dbReference type="InterPro" id="IPR007527">
    <property type="entry name" value="Znf_SWIM"/>
</dbReference>
<evidence type="ECO:0000313" key="3">
    <source>
        <dbReference type="EMBL" id="AEF95944.1"/>
    </source>
</evidence>
<gene>
    <name evidence="3" type="ordered locus">Metig_0388</name>
</gene>
<keyword evidence="4" id="KW-1185">Reference proteome</keyword>
<dbReference type="Pfam" id="PF04434">
    <property type="entry name" value="SWIM"/>
    <property type="match status" value="1"/>
</dbReference>
<dbReference type="OrthoDB" id="41163at2157"/>
<accession>F6BB59</accession>
<name>F6BB59_METIK</name>
<dbReference type="AlphaFoldDB" id="F6BB59"/>
<keyword evidence="1" id="KW-0862">Zinc</keyword>
<feature type="domain" description="SWIM-type" evidence="2">
    <location>
        <begin position="40"/>
        <end position="72"/>
    </location>
</feature>
<sequence>MHYDNKIVERGREYYKNGLVKFCVKFEDFLYGEVVGGDVYDVKVDLSNYFGSCSCPYKYNCKHAYALIEAYKNNNYIDGNELFNSLSKKPKEEILEILKSIILKHNLWDDLIGKEDNLVEKGKAILKLIPVERKNIYTFKSFLRNQFIKNARDDELLEMLEEIANFDYFDYEDRDVVEIIESIVVEIFERGNKKTIKKALELSNKYKYALWIIREYFYDYCIEAGLVDDFAEKY</sequence>
<evidence type="ECO:0000256" key="1">
    <source>
        <dbReference type="PROSITE-ProRule" id="PRU00325"/>
    </source>
</evidence>